<dbReference type="Proteomes" id="UP000322234">
    <property type="component" value="Unassembled WGS sequence"/>
</dbReference>
<evidence type="ECO:0000313" key="1">
    <source>
        <dbReference type="EMBL" id="MXQ79867.1"/>
    </source>
</evidence>
<evidence type="ECO:0000313" key="2">
    <source>
        <dbReference type="Proteomes" id="UP000322234"/>
    </source>
</evidence>
<protein>
    <submittedName>
        <fullName evidence="1">Uncharacterized protein</fullName>
    </submittedName>
</protein>
<comment type="caution">
    <text evidence="1">The sequence shown here is derived from an EMBL/GenBank/DDBJ whole genome shotgun (WGS) entry which is preliminary data.</text>
</comment>
<gene>
    <name evidence="1" type="ORF">E5288_WYG006942</name>
</gene>
<dbReference type="AlphaFoldDB" id="A0A6B0QSE3"/>
<name>A0A6B0QSE3_9CETA</name>
<reference evidence="1" key="1">
    <citation type="submission" date="2019-10" db="EMBL/GenBank/DDBJ databases">
        <title>The sequence and de novo assembly of the wild yak genome.</title>
        <authorList>
            <person name="Liu Y."/>
        </authorList>
    </citation>
    <scope>NUCLEOTIDE SEQUENCE [LARGE SCALE GENOMIC DNA]</scope>
    <source>
        <strain evidence="1">WY2019</strain>
    </source>
</reference>
<sequence length="90" mass="10046">MRSSGAQSWEPGGSYSPPPYSIHWVNMGPGAVHPEALAVTQDTQLGLQFVTRQEPSIDFQNAYIWTVNIHLFLKECEQNKETLLSTENVA</sequence>
<keyword evidence="2" id="KW-1185">Reference proteome</keyword>
<proteinExistence type="predicted"/>
<organism evidence="1 2">
    <name type="scientific">Bos mutus</name>
    <name type="common">wild yak</name>
    <dbReference type="NCBI Taxonomy" id="72004"/>
    <lineage>
        <taxon>Eukaryota</taxon>
        <taxon>Metazoa</taxon>
        <taxon>Chordata</taxon>
        <taxon>Craniata</taxon>
        <taxon>Vertebrata</taxon>
        <taxon>Euteleostomi</taxon>
        <taxon>Mammalia</taxon>
        <taxon>Eutheria</taxon>
        <taxon>Laurasiatheria</taxon>
        <taxon>Artiodactyla</taxon>
        <taxon>Ruminantia</taxon>
        <taxon>Pecora</taxon>
        <taxon>Bovidae</taxon>
        <taxon>Bovinae</taxon>
        <taxon>Bos</taxon>
    </lineage>
</organism>
<accession>A0A6B0QSE3</accession>
<dbReference type="EMBL" id="VBQZ03000002">
    <property type="protein sequence ID" value="MXQ79867.1"/>
    <property type="molecule type" value="Genomic_DNA"/>
</dbReference>